<proteinExistence type="predicted"/>
<feature type="compositionally biased region" description="Low complexity" evidence="4">
    <location>
        <begin position="648"/>
        <end position="664"/>
    </location>
</feature>
<feature type="domain" description="Nucleoporin Nup159/Nup146 N-terminal" evidence="5">
    <location>
        <begin position="59"/>
        <end position="434"/>
    </location>
</feature>
<dbReference type="Pfam" id="PF16755">
    <property type="entry name" value="Beta-prop_NUP159_NUP214"/>
    <property type="match status" value="1"/>
</dbReference>
<feature type="compositionally biased region" description="Basic and acidic residues" evidence="4">
    <location>
        <begin position="813"/>
        <end position="823"/>
    </location>
</feature>
<feature type="compositionally biased region" description="Basic and acidic residues" evidence="4">
    <location>
        <begin position="737"/>
        <end position="746"/>
    </location>
</feature>
<accession>A0A2T2NBL0</accession>
<protein>
    <recommendedName>
        <fullName evidence="5">Nucleoporin Nup159/Nup146 N-terminal domain-containing protein</fullName>
    </recommendedName>
</protein>
<feature type="compositionally biased region" description="Low complexity" evidence="4">
    <location>
        <begin position="842"/>
        <end position="853"/>
    </location>
</feature>
<name>A0A2T2NBL0_CORCC</name>
<feature type="compositionally biased region" description="Low complexity" evidence="4">
    <location>
        <begin position="589"/>
        <end position="598"/>
    </location>
</feature>
<dbReference type="OrthoDB" id="248320at2759"/>
<dbReference type="GO" id="GO:0008139">
    <property type="term" value="F:nuclear localization sequence binding"/>
    <property type="evidence" value="ECO:0007669"/>
    <property type="project" value="TreeGrafter"/>
</dbReference>
<dbReference type="GO" id="GO:0006405">
    <property type="term" value="P:RNA export from nucleus"/>
    <property type="evidence" value="ECO:0007669"/>
    <property type="project" value="TreeGrafter"/>
</dbReference>
<dbReference type="Proteomes" id="UP000240883">
    <property type="component" value="Unassembled WGS sequence"/>
</dbReference>
<feature type="region of interest" description="Disordered" evidence="4">
    <location>
        <begin position="648"/>
        <end position="1090"/>
    </location>
</feature>
<keyword evidence="2" id="KW-0813">Transport</keyword>
<dbReference type="InterPro" id="IPR039462">
    <property type="entry name" value="Nup159/Nup146_N"/>
</dbReference>
<feature type="region of interest" description="Disordered" evidence="4">
    <location>
        <begin position="454"/>
        <end position="498"/>
    </location>
</feature>
<feature type="compositionally biased region" description="Polar residues" evidence="4">
    <location>
        <begin position="958"/>
        <end position="970"/>
    </location>
</feature>
<dbReference type="EMBL" id="KZ678141">
    <property type="protein sequence ID" value="PSN62804.1"/>
    <property type="molecule type" value="Genomic_DNA"/>
</dbReference>
<keyword evidence="3" id="KW-0539">Nucleus</keyword>
<feature type="compositionally biased region" description="Pro residues" evidence="4">
    <location>
        <begin position="854"/>
        <end position="872"/>
    </location>
</feature>
<evidence type="ECO:0000256" key="2">
    <source>
        <dbReference type="ARBA" id="ARBA00022448"/>
    </source>
</evidence>
<feature type="compositionally biased region" description="Polar residues" evidence="4">
    <location>
        <begin position="1029"/>
        <end position="1049"/>
    </location>
</feature>
<sequence length="1466" mass="155447">MAFAFSPTSGANAPSINAGAELAEIDPEALGFSALGLGGTEGAKKLKLLPNPWPHDKLPPSSASLLSIASKRGLLAAGGPDGLVLASTEKVRRAFKEDAGEQDIISNFAPDVTIPLPPLRQVAFSSNEDFLLVSAESGGGLAIYNSESLLKPNPKPEREIGTEKQAVKALLPNPSTDFEQYYAVILDSGRIDVVDVTQDNQVVTLQKEGVVCAAWSVKGKAIVAGLSNGTAVQYMASGRKMATVPRPPEVPNDYIMSAVHWLNNDEFFVVHSSKKNEEEDNIYNFVKTNKDRSSFSFSRAPCEVLFSNLTAPPRNPPPRFSVFRLRNWEPVLDDMLIVAASNSSDTAVFTVSSEQITAQQETINDWVVTNPIDSRKAQLPQMVLGEEGDSLLVGEALDLSSREKVLRPVPLMPEIMDSGSPLPAYFMLTHQGILSAWWIVWNQSIEASKPYPGLINPTCDDQEASTENKSASPAEQSAPSASTAAPVPAQTSPVKPVNPFSTPAVSKFAEPSFGSPSTPAFGKPATPAFGKPATPAFGTTSMGGSTTPAFGAPSTTGGSSTPAFGAPSMGGASKPAFGAPSAMGGASKPAFGAPSAFGSSGGMGNKTSPWGSASQSPAAQPKANPFASAAADSGSGFAKFGSSNGATPFSSFGSVSGGQSSFASLGQQKSPFGGAAGGFKGLTTEPSFGSTVTVSSKEGSTLPSWGNTPAQKGGSVFGQAGSSFTSTKSSDTVDADEAQRRQRDEATPTPQSQGLFGVPSNGFKLGSTFKGDGTAKDDLPKPAAPSSASLFGGDFASTLGGSSSKPTVPATPIKEEGQEKRLQDISTTPASPPKPAKPLFGAPTPAKETATPKAPVPAPAKIPEDAPLPPDPMTWKTPKKDEDDLPPLAGSPPVEVHAPKSNEPSSEEESENDEQSEDEGDEDEEDEEDDEGEDFEVEEQADENEPSPSDAARRSRSTKPAWSLQNSVNQGPRFPAAPTPPVVKSGPPSRSGRSESPAPPLFGQANKPAVPSPFSQPPKIKAPAWGANARTQSNLRSPSPVRSASTSMLGSRREPVIPPGASSLSASIQQSKPPTPQLGVSDLEDDEDERVRELLASDVEPSRTLDRFVAHTDYNGASKTKTGHAAQIEIVYRDINSMVDTVGLNWRSLKAFVEFHERPQTYTERTRAALEEVEEQGEMGPWFDTWSLVEIKDLMDLEDQLEGELDAGRVQDVVDKLSQMARLFREKARLMTKINDIRRQIINRKDPEKLEAIRKASLPKELADQQKALRNDYAAILTQLAKAEEALMLCRSKLASAHARNGKTESVPTVEAVKNTINKLISLTEKKNSEIALLESRFRRLNPSEPSRPSSSSSRQVGTPSRRSRTLAAAESPFVTPATSRSKMSLAELNRRALTPEVDTTPSKGYGLFYTPPGSPSDPVNELLQIESAVEDNLEELKQTSRKRRGVAKGLSIALLERGVKTTKVG</sequence>
<organism evidence="6 7">
    <name type="scientific">Corynespora cassiicola Philippines</name>
    <dbReference type="NCBI Taxonomy" id="1448308"/>
    <lineage>
        <taxon>Eukaryota</taxon>
        <taxon>Fungi</taxon>
        <taxon>Dikarya</taxon>
        <taxon>Ascomycota</taxon>
        <taxon>Pezizomycotina</taxon>
        <taxon>Dothideomycetes</taxon>
        <taxon>Pleosporomycetidae</taxon>
        <taxon>Pleosporales</taxon>
        <taxon>Corynesporascaceae</taxon>
        <taxon>Corynespora</taxon>
    </lineage>
</organism>
<feature type="compositionally biased region" description="Polar residues" evidence="4">
    <location>
        <begin position="720"/>
        <end position="732"/>
    </location>
</feature>
<dbReference type="InterPro" id="IPR015943">
    <property type="entry name" value="WD40/YVTN_repeat-like_dom_sf"/>
</dbReference>
<dbReference type="GO" id="GO:0017056">
    <property type="term" value="F:structural constituent of nuclear pore"/>
    <property type="evidence" value="ECO:0007669"/>
    <property type="project" value="TreeGrafter"/>
</dbReference>
<evidence type="ECO:0000256" key="3">
    <source>
        <dbReference type="ARBA" id="ARBA00023242"/>
    </source>
</evidence>
<gene>
    <name evidence="6" type="ORF">BS50DRAFT_624594</name>
</gene>
<dbReference type="GO" id="GO:0005643">
    <property type="term" value="C:nuclear pore"/>
    <property type="evidence" value="ECO:0007669"/>
    <property type="project" value="TreeGrafter"/>
</dbReference>
<dbReference type="GO" id="GO:0006606">
    <property type="term" value="P:protein import into nucleus"/>
    <property type="evidence" value="ECO:0007669"/>
    <property type="project" value="TreeGrafter"/>
</dbReference>
<feature type="compositionally biased region" description="Low complexity" evidence="4">
    <location>
        <begin position="470"/>
        <end position="494"/>
    </location>
</feature>
<feature type="region of interest" description="Disordered" evidence="4">
    <location>
        <begin position="511"/>
        <end position="632"/>
    </location>
</feature>
<evidence type="ECO:0000259" key="5">
    <source>
        <dbReference type="Pfam" id="PF16755"/>
    </source>
</evidence>
<feature type="compositionally biased region" description="Polar residues" evidence="4">
    <location>
        <begin position="684"/>
        <end position="710"/>
    </location>
</feature>
<feature type="compositionally biased region" description="Polar residues" evidence="4">
    <location>
        <begin position="537"/>
        <end position="562"/>
    </location>
</feature>
<dbReference type="STRING" id="1448308.A0A2T2NBL0"/>
<feature type="compositionally biased region" description="Low complexity" evidence="4">
    <location>
        <begin position="608"/>
        <end position="632"/>
    </location>
</feature>
<feature type="region of interest" description="Disordered" evidence="4">
    <location>
        <begin position="1340"/>
        <end position="1382"/>
    </location>
</feature>
<evidence type="ECO:0000313" key="6">
    <source>
        <dbReference type="EMBL" id="PSN62804.1"/>
    </source>
</evidence>
<feature type="compositionally biased region" description="Acidic residues" evidence="4">
    <location>
        <begin position="905"/>
        <end position="945"/>
    </location>
</feature>
<reference evidence="6 7" key="1">
    <citation type="journal article" date="2018" name="Front. Microbiol.">
        <title>Genome-Wide Analysis of Corynespora cassiicola Leaf Fall Disease Putative Effectors.</title>
        <authorList>
            <person name="Lopez D."/>
            <person name="Ribeiro S."/>
            <person name="Label P."/>
            <person name="Fumanal B."/>
            <person name="Venisse J.S."/>
            <person name="Kohler A."/>
            <person name="de Oliveira R.R."/>
            <person name="Labutti K."/>
            <person name="Lipzen A."/>
            <person name="Lail K."/>
            <person name="Bauer D."/>
            <person name="Ohm R.A."/>
            <person name="Barry K.W."/>
            <person name="Spatafora J."/>
            <person name="Grigoriev I.V."/>
            <person name="Martin F.M."/>
            <person name="Pujade-Renaud V."/>
        </authorList>
    </citation>
    <scope>NUCLEOTIDE SEQUENCE [LARGE SCALE GENOMIC DNA]</scope>
    <source>
        <strain evidence="6 7">Philippines</strain>
    </source>
</reference>
<feature type="compositionally biased region" description="Low complexity" evidence="4">
    <location>
        <begin position="1341"/>
        <end position="1361"/>
    </location>
</feature>
<evidence type="ECO:0000256" key="4">
    <source>
        <dbReference type="SAM" id="MobiDB-lite"/>
    </source>
</evidence>
<dbReference type="PANTHER" id="PTHR23193:SF23">
    <property type="entry name" value="NUCLEAR PORE COMPLEX PROTEIN NUP153"/>
    <property type="match status" value="1"/>
</dbReference>
<dbReference type="Gene3D" id="2.130.10.10">
    <property type="entry name" value="YVTN repeat-like/Quinoprotein amine dehydrogenase"/>
    <property type="match status" value="1"/>
</dbReference>
<evidence type="ECO:0000313" key="7">
    <source>
        <dbReference type="Proteomes" id="UP000240883"/>
    </source>
</evidence>
<keyword evidence="7" id="KW-1185">Reference proteome</keyword>
<feature type="compositionally biased region" description="Polar residues" evidence="4">
    <location>
        <begin position="1062"/>
        <end position="1072"/>
    </location>
</feature>
<dbReference type="InterPro" id="IPR026054">
    <property type="entry name" value="Nucleoporin"/>
</dbReference>
<evidence type="ECO:0000256" key="1">
    <source>
        <dbReference type="ARBA" id="ARBA00004123"/>
    </source>
</evidence>
<dbReference type="PANTHER" id="PTHR23193">
    <property type="entry name" value="NUCLEAR PORE COMPLEX PROTEIN NUP"/>
    <property type="match status" value="1"/>
</dbReference>
<comment type="subcellular location">
    <subcellularLocation>
        <location evidence="1">Nucleus</location>
    </subcellularLocation>
</comment>
<dbReference type="SUPFAM" id="SSF117289">
    <property type="entry name" value="Nucleoporin domain"/>
    <property type="match status" value="1"/>
</dbReference>
<feature type="compositionally biased region" description="Low complexity" evidence="4">
    <location>
        <begin position="985"/>
        <end position="996"/>
    </location>
</feature>